<evidence type="ECO:0000259" key="10">
    <source>
        <dbReference type="Pfam" id="PF07731"/>
    </source>
</evidence>
<dbReference type="InterPro" id="IPR002355">
    <property type="entry name" value="Cu_oxidase_Cu_BS"/>
</dbReference>
<dbReference type="PANTHER" id="PTHR11709">
    <property type="entry name" value="MULTI-COPPER OXIDASE"/>
    <property type="match status" value="1"/>
</dbReference>
<evidence type="ECO:0000256" key="7">
    <source>
        <dbReference type="SAM" id="MobiDB-lite"/>
    </source>
</evidence>
<proteinExistence type="inferred from homology"/>
<evidence type="ECO:0000259" key="11">
    <source>
        <dbReference type="Pfam" id="PF07732"/>
    </source>
</evidence>
<dbReference type="InterPro" id="IPR008972">
    <property type="entry name" value="Cupredoxin"/>
</dbReference>
<feature type="domain" description="Plastocyanin-like" evidence="10">
    <location>
        <begin position="379"/>
        <end position="504"/>
    </location>
</feature>
<dbReference type="PROSITE" id="PS00079">
    <property type="entry name" value="MULTICOPPER_OXIDASE1"/>
    <property type="match status" value="2"/>
</dbReference>
<reference evidence="12" key="1">
    <citation type="submission" date="2013-07" db="EMBL/GenBank/DDBJ databases">
        <title>Genome-wide identification of laccase multigene family in Volvariella volvacea: towards classification and expression analysis.</title>
        <authorList>
            <person name="Xie B."/>
            <person name="Yang Z."/>
        </authorList>
    </citation>
    <scope>NUCLEOTIDE SEQUENCE</scope>
    <source>
        <strain evidence="12">PYd21</strain>
    </source>
</reference>
<feature type="chain" id="PRO_5004663536" evidence="8">
    <location>
        <begin position="33"/>
        <end position="555"/>
    </location>
</feature>
<dbReference type="InterPro" id="IPR045087">
    <property type="entry name" value="Cu-oxidase_fam"/>
</dbReference>
<dbReference type="InterPro" id="IPR011706">
    <property type="entry name" value="Cu-oxidase_C"/>
</dbReference>
<evidence type="ECO:0000256" key="2">
    <source>
        <dbReference type="ARBA" id="ARBA00022723"/>
    </source>
</evidence>
<feature type="region of interest" description="Disordered" evidence="7">
    <location>
        <begin position="317"/>
        <end position="336"/>
    </location>
</feature>
<accession>U5QBI8</accession>
<dbReference type="InterPro" id="IPR033138">
    <property type="entry name" value="Cu_oxidase_CS"/>
</dbReference>
<protein>
    <submittedName>
        <fullName evidence="12">Laccase 5</fullName>
        <ecNumber evidence="12">1.10.3.2</ecNumber>
    </submittedName>
</protein>
<dbReference type="FunFam" id="2.60.40.420:FF:000045">
    <property type="entry name" value="Laccase 2"/>
    <property type="match status" value="1"/>
</dbReference>
<keyword evidence="5" id="KW-1015">Disulfide bond</keyword>
<dbReference type="GO" id="GO:0052716">
    <property type="term" value="F:hydroquinone:oxygen oxidoreductase activity"/>
    <property type="evidence" value="ECO:0007669"/>
    <property type="project" value="UniProtKB-EC"/>
</dbReference>
<evidence type="ECO:0000256" key="1">
    <source>
        <dbReference type="ARBA" id="ARBA00010609"/>
    </source>
</evidence>
<evidence type="ECO:0000256" key="3">
    <source>
        <dbReference type="ARBA" id="ARBA00023002"/>
    </source>
</evidence>
<keyword evidence="2" id="KW-0479">Metal-binding</keyword>
<dbReference type="CDD" id="cd13856">
    <property type="entry name" value="CuRO_1_Tv-LCC_like"/>
    <property type="match status" value="1"/>
</dbReference>
<name>U5QBI8_9AGAR</name>
<evidence type="ECO:0000256" key="5">
    <source>
        <dbReference type="ARBA" id="ARBA00023157"/>
    </source>
</evidence>
<evidence type="ECO:0000313" key="12">
    <source>
        <dbReference type="EMBL" id="AGY56173.1"/>
    </source>
</evidence>
<dbReference type="EMBL" id="KF365493">
    <property type="protein sequence ID" value="AGY56173.1"/>
    <property type="molecule type" value="Genomic_DNA"/>
</dbReference>
<feature type="compositionally biased region" description="Polar residues" evidence="7">
    <location>
        <begin position="324"/>
        <end position="333"/>
    </location>
</feature>
<keyword evidence="3 12" id="KW-0560">Oxidoreductase</keyword>
<comment type="similarity">
    <text evidence="1">Belongs to the multicopper oxidase family.</text>
</comment>
<dbReference type="PROSITE" id="PS00080">
    <property type="entry name" value="MULTICOPPER_OXIDASE2"/>
    <property type="match status" value="1"/>
</dbReference>
<sequence length="555" mass="59727">MAYSARLGSALSTLAIMLLVLALGVGHATAQASPPQSVHTLNLTNANVSPDGYNRSAILVNGNLLNEAIVGNKGDQFVIMVENNLDNPLLRKSTSIHWHGLFQRGTQWADGPAFVTQCPIAPEHSFTYQFTAGHEAGTFWYHSHLDAQYCDGLRGPFVIYDPADPHLSLYDVDDNSTIITLADWYHEPASQLSGIVIPKSTLINGLGRTNTTTDAPLAVINVEQGVKYRFRLVALSCDPNWVFSIEGHDLTVIESDGISVQPVTVTSLQIFAGQRYSFVLHANQAVDNYWIRANPNLGPTGFADGINSAILRYNGAPDEEPTGSGLQDPSNRLQEPDLHPVANPGAPGFDEIDGVDVNLVINIGFAAGRFSMAGASFEPPSLPALLQILSGTTDVADLLPAGSYIELPANKVVQISFPVISGGGAATGAPHPIHLHGHTFDVIRSAGSSTYNFVDPPRRDVVSIGTPGDNVTIRFVTDNAGPWFLHCHIEWHLRSGLGVILAEDIPGIVSGPQPPGTFIPSHDVGTYVRLWDLLGTTAAWEELCDIYNDLDEEDR</sequence>
<dbReference type="GO" id="GO:0005507">
    <property type="term" value="F:copper ion binding"/>
    <property type="evidence" value="ECO:0007669"/>
    <property type="project" value="InterPro"/>
</dbReference>
<keyword evidence="4" id="KW-0186">Copper</keyword>
<dbReference type="Pfam" id="PF07731">
    <property type="entry name" value="Cu-oxidase_2"/>
    <property type="match status" value="1"/>
</dbReference>
<dbReference type="Pfam" id="PF00394">
    <property type="entry name" value="Cu-oxidase"/>
    <property type="match status" value="1"/>
</dbReference>
<dbReference type="Gene3D" id="2.60.40.420">
    <property type="entry name" value="Cupredoxins - blue copper proteins"/>
    <property type="match status" value="3"/>
</dbReference>
<dbReference type="AlphaFoldDB" id="U5QBI8"/>
<dbReference type="InterPro" id="IPR001117">
    <property type="entry name" value="Cu-oxidase_2nd"/>
</dbReference>
<feature type="signal peptide" evidence="8">
    <location>
        <begin position="1"/>
        <end position="32"/>
    </location>
</feature>
<dbReference type="Pfam" id="PF07732">
    <property type="entry name" value="Cu-oxidase_3"/>
    <property type="match status" value="1"/>
</dbReference>
<dbReference type="CDD" id="cd13903">
    <property type="entry name" value="CuRO_3_Tv-LCC_like"/>
    <property type="match status" value="1"/>
</dbReference>
<keyword evidence="8" id="KW-0732">Signal</keyword>
<evidence type="ECO:0000256" key="8">
    <source>
        <dbReference type="SAM" id="SignalP"/>
    </source>
</evidence>
<evidence type="ECO:0000259" key="9">
    <source>
        <dbReference type="Pfam" id="PF00394"/>
    </source>
</evidence>
<evidence type="ECO:0000256" key="4">
    <source>
        <dbReference type="ARBA" id="ARBA00023008"/>
    </source>
</evidence>
<feature type="domain" description="Plastocyanin-like" evidence="9">
    <location>
        <begin position="176"/>
        <end position="316"/>
    </location>
</feature>
<dbReference type="EC" id="1.10.3.2" evidence="12"/>
<keyword evidence="6" id="KW-0325">Glycoprotein</keyword>
<dbReference type="PANTHER" id="PTHR11709:SF511">
    <property type="entry name" value="LACCASE"/>
    <property type="match status" value="1"/>
</dbReference>
<evidence type="ECO:0000256" key="6">
    <source>
        <dbReference type="ARBA" id="ARBA00023180"/>
    </source>
</evidence>
<organism evidence="12">
    <name type="scientific">Volvariella volvacea</name>
    <dbReference type="NCBI Taxonomy" id="36659"/>
    <lineage>
        <taxon>Eukaryota</taxon>
        <taxon>Fungi</taxon>
        <taxon>Dikarya</taxon>
        <taxon>Basidiomycota</taxon>
        <taxon>Agaricomycotina</taxon>
        <taxon>Agaricomycetes</taxon>
        <taxon>Agaricomycetidae</taxon>
        <taxon>Agaricales</taxon>
        <taxon>Pluteineae</taxon>
        <taxon>Pluteaceae</taxon>
        <taxon>Volvariella</taxon>
    </lineage>
</organism>
<dbReference type="SUPFAM" id="SSF49503">
    <property type="entry name" value="Cupredoxins"/>
    <property type="match status" value="3"/>
</dbReference>
<feature type="domain" description="Plastocyanin-like" evidence="11">
    <location>
        <begin position="43"/>
        <end position="163"/>
    </location>
</feature>
<dbReference type="InterPro" id="IPR011707">
    <property type="entry name" value="Cu-oxidase-like_N"/>
</dbReference>